<dbReference type="OrthoDB" id="2364593at2"/>
<name>A0A099W7I3_9LIST</name>
<dbReference type="AlphaFoldDB" id="A0A099W7I3"/>
<dbReference type="RefSeq" id="WP_036085535.1">
    <property type="nucleotide sequence ID" value="NZ_CBCSHQ010000005.1"/>
</dbReference>
<evidence type="ECO:0000313" key="2">
    <source>
        <dbReference type="EMBL" id="MBC1796248.1"/>
    </source>
</evidence>
<dbReference type="EMBL" id="JNFA01000019">
    <property type="protein sequence ID" value="KGL41694.1"/>
    <property type="molecule type" value="Genomic_DNA"/>
</dbReference>
<dbReference type="SUPFAM" id="SSF116965">
    <property type="entry name" value="Hypothetical protein MPN330"/>
    <property type="match status" value="1"/>
</dbReference>
<reference evidence="2 4" key="2">
    <citation type="submission" date="2020-03" db="EMBL/GenBank/DDBJ databases">
        <title>Soil Listeria distribution.</title>
        <authorList>
            <person name="Liao J."/>
            <person name="Wiedmann M."/>
        </authorList>
    </citation>
    <scope>NUCLEOTIDE SEQUENCE [LARGE SCALE GENOMIC DNA]</scope>
    <source>
        <strain evidence="2 4">FSL L7-0990</strain>
    </source>
</reference>
<keyword evidence="3" id="KW-1185">Reference proteome</keyword>
<comment type="caution">
    <text evidence="1">The sequence shown here is derived from an EMBL/GenBank/DDBJ whole genome shotgun (WGS) entry which is preliminary data.</text>
</comment>
<evidence type="ECO:0000313" key="3">
    <source>
        <dbReference type="Proteomes" id="UP000029844"/>
    </source>
</evidence>
<organism evidence="1 3">
    <name type="scientific">Listeria booriae</name>
    <dbReference type="NCBI Taxonomy" id="1552123"/>
    <lineage>
        <taxon>Bacteria</taxon>
        <taxon>Bacillati</taxon>
        <taxon>Bacillota</taxon>
        <taxon>Bacilli</taxon>
        <taxon>Bacillales</taxon>
        <taxon>Listeriaceae</taxon>
        <taxon>Listeria</taxon>
    </lineage>
</organism>
<gene>
    <name evidence="1" type="ORF">EP57_07580</name>
    <name evidence="2" type="ORF">HCA55_05900</name>
</gene>
<protein>
    <submittedName>
        <fullName evidence="1">Uncharacterized protein</fullName>
    </submittedName>
</protein>
<dbReference type="GeneID" id="58717237"/>
<dbReference type="Proteomes" id="UP000029844">
    <property type="component" value="Unassembled WGS sequence"/>
</dbReference>
<evidence type="ECO:0000313" key="1">
    <source>
        <dbReference type="EMBL" id="KGL41694.1"/>
    </source>
</evidence>
<sequence>MKDSEFIFPTIVETFLKEGIAALRESEAEEVQRFLERSYIERPCNEQVVYALVKFYNAVADFASAKEVGQSFLMMDGYNKEVLGELSATFLQLDDMETYFSLVKQQLEKESLLEEPEQEAATPNNVVQFPKKIVPRRNAAQFSEWSTPEQLEFLQQARFHDVEPYILPFKAFLADATTSPFVKSMIFELLQEKRVDAMFVVRKAGMDDMFNPSKIPMLSQDDFTAQLSDALTRRFEHSNPSFLEQLLVIVQQHLFIMYPFAFPSEDITLWSEAYSKWLSQLYGNEWQDNNDVNPEQLIEAMQFIERMEQVQQNYLL</sequence>
<accession>A0A099W7I3</accession>
<dbReference type="Proteomes" id="UP000548082">
    <property type="component" value="Unassembled WGS sequence"/>
</dbReference>
<proteinExistence type="predicted"/>
<evidence type="ECO:0000313" key="4">
    <source>
        <dbReference type="Proteomes" id="UP000548082"/>
    </source>
</evidence>
<dbReference type="eggNOG" id="COG3118">
    <property type="taxonomic scope" value="Bacteria"/>
</dbReference>
<reference evidence="1 3" key="1">
    <citation type="submission" date="2014-05" db="EMBL/GenBank/DDBJ databases">
        <title>Novel Listeriaceae from food processing environments.</title>
        <authorList>
            <person name="den Bakker H.C."/>
        </authorList>
    </citation>
    <scope>NUCLEOTIDE SEQUENCE [LARGE SCALE GENOMIC DNA]</scope>
    <source>
        <strain evidence="1 3">FSL A5-0281</strain>
    </source>
</reference>
<dbReference type="EMBL" id="JAARVD010000003">
    <property type="protein sequence ID" value="MBC1796248.1"/>
    <property type="molecule type" value="Genomic_DNA"/>
</dbReference>
<dbReference type="STRING" id="1552123.EP57_07580"/>